<feature type="compositionally biased region" description="Polar residues" evidence="1">
    <location>
        <begin position="141"/>
        <end position="150"/>
    </location>
</feature>
<dbReference type="InterPro" id="IPR001849">
    <property type="entry name" value="PH_domain"/>
</dbReference>
<gene>
    <name evidence="4" type="ORF">PM001_LOCUS5981</name>
</gene>
<dbReference type="EMBL" id="CAKLBY020000048">
    <property type="protein sequence ID" value="CAK7919350.1"/>
    <property type="molecule type" value="Genomic_DNA"/>
</dbReference>
<evidence type="ECO:0000256" key="2">
    <source>
        <dbReference type="SAM" id="SignalP"/>
    </source>
</evidence>
<feature type="domain" description="PH" evidence="3">
    <location>
        <begin position="1"/>
        <end position="109"/>
    </location>
</feature>
<feature type="signal peptide" evidence="2">
    <location>
        <begin position="1"/>
        <end position="25"/>
    </location>
</feature>
<evidence type="ECO:0000259" key="3">
    <source>
        <dbReference type="PROSITE" id="PS50003"/>
    </source>
</evidence>
<dbReference type="Proteomes" id="UP001162060">
    <property type="component" value="Unassembled WGS sequence"/>
</dbReference>
<keyword evidence="2" id="KW-0732">Signal</keyword>
<dbReference type="PROSITE" id="PS50003">
    <property type="entry name" value="PH_DOMAIN"/>
    <property type="match status" value="1"/>
</dbReference>
<feature type="compositionally biased region" description="Basic residues" evidence="1">
    <location>
        <begin position="128"/>
        <end position="140"/>
    </location>
</feature>
<evidence type="ECO:0000313" key="4">
    <source>
        <dbReference type="EMBL" id="CAK7919350.1"/>
    </source>
</evidence>
<comment type="caution">
    <text evidence="4">The sequence shown here is derived from an EMBL/GenBank/DDBJ whole genome shotgun (WGS) entry which is preliminary data.</text>
</comment>
<dbReference type="AlphaFoldDB" id="A0AAV1TH05"/>
<accession>A0AAV1TH05</accession>
<sequence>MTCGKLFVQSCNLLWFPSTVYLLCAARPEIAGMKHSTTFNLVIQRPRIAGGTLIIPLDSTVTLAEAFSNDTDRHVLRLQYGSNGKHLNMRSSSSQEHQRWLIAITAAMSPPFHPDNGATSSTGSVPKRTIRSRMTKRTKKAQSASQSTPRQRGCSIRRVIRQNVPAAMQVFLTFGQIIASAAK</sequence>
<organism evidence="4 5">
    <name type="scientific">Peronospora matthiolae</name>
    <dbReference type="NCBI Taxonomy" id="2874970"/>
    <lineage>
        <taxon>Eukaryota</taxon>
        <taxon>Sar</taxon>
        <taxon>Stramenopiles</taxon>
        <taxon>Oomycota</taxon>
        <taxon>Peronosporomycetes</taxon>
        <taxon>Peronosporales</taxon>
        <taxon>Peronosporaceae</taxon>
        <taxon>Peronospora</taxon>
    </lineage>
</organism>
<feature type="chain" id="PRO_5044010401" description="PH domain-containing protein" evidence="2">
    <location>
        <begin position="26"/>
        <end position="183"/>
    </location>
</feature>
<evidence type="ECO:0000313" key="5">
    <source>
        <dbReference type="Proteomes" id="UP001162060"/>
    </source>
</evidence>
<protein>
    <recommendedName>
        <fullName evidence="3">PH domain-containing protein</fullName>
    </recommendedName>
</protein>
<reference evidence="4" key="1">
    <citation type="submission" date="2024-01" db="EMBL/GenBank/DDBJ databases">
        <authorList>
            <person name="Webb A."/>
        </authorList>
    </citation>
    <scope>NUCLEOTIDE SEQUENCE</scope>
    <source>
        <strain evidence="4">Pm1</strain>
    </source>
</reference>
<name>A0AAV1TH05_9STRA</name>
<evidence type="ECO:0000256" key="1">
    <source>
        <dbReference type="SAM" id="MobiDB-lite"/>
    </source>
</evidence>
<feature type="region of interest" description="Disordered" evidence="1">
    <location>
        <begin position="112"/>
        <end position="155"/>
    </location>
</feature>
<proteinExistence type="predicted"/>